<dbReference type="PANTHER" id="PTHR37312:SF1">
    <property type="entry name" value="MEMBRANE-BOUND ACYLTRANSFERASE YKRP-RELATED"/>
    <property type="match status" value="1"/>
</dbReference>
<accession>A0A7X0RQB8</accession>
<keyword evidence="3" id="KW-0472">Membrane</keyword>
<dbReference type="InterPro" id="IPR052734">
    <property type="entry name" value="Nod_factor_acetyltransferase"/>
</dbReference>
<keyword evidence="3" id="KW-0812">Transmembrane</keyword>
<feature type="transmembrane region" description="Helical" evidence="3">
    <location>
        <begin position="306"/>
        <end position="327"/>
    </location>
</feature>
<evidence type="ECO:0000256" key="1">
    <source>
        <dbReference type="ARBA" id="ARBA00004370"/>
    </source>
</evidence>
<sequence length="347" mass="38035">MPPRRIDWLDVAKGIGILLVVLGHTGSTSRAATNYVFSFHMPLFFVISGYLFTAGKYDFKTYAARKTKSLLVPYLVFAVLSYGFWLGAGRKFGADADLDIPLLQPLLGIFYANGHGHWLIFNTPLWFLPCLFLVEIGFFGLSKLIRRERYLWLALLALSAAGYLDSLYMPVRLPWGADVALTAIVFYGIGHLAKRHAHSLDAFSAAPVRAAALAACALAGYFLSEANGRVDMNLNRYGNYVYFYLAAFAGVAALFLLAQFVRRSGALRFLGENSLFIMATHMLLLSFVKAIVVYVLHLALADTRTAAWAIAYAAGVLLVASPLVYVANRYFGFAIGKSGSGKPSLPV</sequence>
<dbReference type="InterPro" id="IPR002656">
    <property type="entry name" value="Acyl_transf_3_dom"/>
</dbReference>
<name>A0A7X0RQB8_9BACL</name>
<keyword evidence="3" id="KW-1133">Transmembrane helix</keyword>
<keyword evidence="5" id="KW-0808">Transferase</keyword>
<reference evidence="5 6" key="1">
    <citation type="submission" date="2020-08" db="EMBL/GenBank/DDBJ databases">
        <title>Cohnella phylogeny.</title>
        <authorList>
            <person name="Dunlap C."/>
        </authorList>
    </citation>
    <scope>NUCLEOTIDE SEQUENCE [LARGE SCALE GENOMIC DNA]</scope>
    <source>
        <strain evidence="5 6">DSM 28246</strain>
    </source>
</reference>
<comment type="similarity">
    <text evidence="2">Belongs to the acyltransferase 3 family.</text>
</comment>
<dbReference type="Pfam" id="PF01757">
    <property type="entry name" value="Acyl_transf_3"/>
    <property type="match status" value="1"/>
</dbReference>
<keyword evidence="6" id="KW-1185">Reference proteome</keyword>
<feature type="transmembrane region" description="Helical" evidence="3">
    <location>
        <begin position="200"/>
        <end position="222"/>
    </location>
</feature>
<feature type="transmembrane region" description="Helical" evidence="3">
    <location>
        <begin position="118"/>
        <end position="138"/>
    </location>
</feature>
<feature type="transmembrane region" description="Helical" evidence="3">
    <location>
        <begin position="150"/>
        <end position="169"/>
    </location>
</feature>
<dbReference type="GO" id="GO:0016747">
    <property type="term" value="F:acyltransferase activity, transferring groups other than amino-acyl groups"/>
    <property type="evidence" value="ECO:0007669"/>
    <property type="project" value="InterPro"/>
</dbReference>
<dbReference type="AlphaFoldDB" id="A0A7X0RQB8"/>
<keyword evidence="5" id="KW-0012">Acyltransferase</keyword>
<dbReference type="RefSeq" id="WP_185143191.1">
    <property type="nucleotide sequence ID" value="NZ_JACJVP010000023.1"/>
</dbReference>
<evidence type="ECO:0000313" key="6">
    <source>
        <dbReference type="Proteomes" id="UP000547209"/>
    </source>
</evidence>
<comment type="subcellular location">
    <subcellularLocation>
        <location evidence="1">Membrane</location>
    </subcellularLocation>
</comment>
<evidence type="ECO:0000259" key="4">
    <source>
        <dbReference type="Pfam" id="PF01757"/>
    </source>
</evidence>
<feature type="transmembrane region" description="Helical" evidence="3">
    <location>
        <begin position="175"/>
        <end position="193"/>
    </location>
</feature>
<feature type="transmembrane region" description="Helical" evidence="3">
    <location>
        <begin position="71"/>
        <end position="88"/>
    </location>
</feature>
<feature type="transmembrane region" description="Helical" evidence="3">
    <location>
        <begin position="282"/>
        <end position="300"/>
    </location>
</feature>
<feature type="transmembrane region" description="Helical" evidence="3">
    <location>
        <begin position="41"/>
        <end position="59"/>
    </location>
</feature>
<organism evidence="5 6">
    <name type="scientific">Cohnella nanjingensis</name>
    <dbReference type="NCBI Taxonomy" id="1387779"/>
    <lineage>
        <taxon>Bacteria</taxon>
        <taxon>Bacillati</taxon>
        <taxon>Bacillota</taxon>
        <taxon>Bacilli</taxon>
        <taxon>Bacillales</taxon>
        <taxon>Paenibacillaceae</taxon>
        <taxon>Cohnella</taxon>
    </lineage>
</organism>
<dbReference type="EMBL" id="JACJVP010000023">
    <property type="protein sequence ID" value="MBB6671718.1"/>
    <property type="molecule type" value="Genomic_DNA"/>
</dbReference>
<proteinExistence type="inferred from homology"/>
<evidence type="ECO:0000256" key="3">
    <source>
        <dbReference type="SAM" id="Phobius"/>
    </source>
</evidence>
<comment type="caution">
    <text evidence="5">The sequence shown here is derived from an EMBL/GenBank/DDBJ whole genome shotgun (WGS) entry which is preliminary data.</text>
</comment>
<feature type="domain" description="Acyltransferase 3" evidence="4">
    <location>
        <begin position="6"/>
        <end position="321"/>
    </location>
</feature>
<evidence type="ECO:0000256" key="2">
    <source>
        <dbReference type="ARBA" id="ARBA00007400"/>
    </source>
</evidence>
<dbReference type="Proteomes" id="UP000547209">
    <property type="component" value="Unassembled WGS sequence"/>
</dbReference>
<feature type="transmembrane region" description="Helical" evidence="3">
    <location>
        <begin position="242"/>
        <end position="261"/>
    </location>
</feature>
<protein>
    <submittedName>
        <fullName evidence="5">Acyltransferase family protein</fullName>
    </submittedName>
</protein>
<dbReference type="PANTHER" id="PTHR37312">
    <property type="entry name" value="MEMBRANE-BOUND ACYLTRANSFERASE YKRP-RELATED"/>
    <property type="match status" value="1"/>
</dbReference>
<evidence type="ECO:0000313" key="5">
    <source>
        <dbReference type="EMBL" id="MBB6671718.1"/>
    </source>
</evidence>
<gene>
    <name evidence="5" type="ORF">H7C19_13590</name>
</gene>